<keyword evidence="3" id="KW-0808">Transferase</keyword>
<accession>A0A4P9C9V4</accession>
<keyword evidence="2" id="KW-0489">Methyltransferase</keyword>
<proteinExistence type="inferred from homology"/>
<evidence type="ECO:0008006" key="6">
    <source>
        <dbReference type="Google" id="ProtNLM"/>
    </source>
</evidence>
<evidence type="ECO:0000313" key="5">
    <source>
        <dbReference type="Proteomes" id="UP000218387"/>
    </source>
</evidence>
<dbReference type="InterPro" id="IPR010426">
    <property type="entry name" value="MTTB_MeTrfase"/>
</dbReference>
<dbReference type="Pfam" id="PF06253">
    <property type="entry name" value="MTTB"/>
    <property type="match status" value="1"/>
</dbReference>
<reference evidence="4 5" key="1">
    <citation type="submission" date="2018-05" db="EMBL/GenBank/DDBJ databases">
        <title>Genome comparison of Eubacterium sp.</title>
        <authorList>
            <person name="Feng Y."/>
            <person name="Sanchez-Andrea I."/>
            <person name="Stams A.J.M."/>
            <person name="De Vos W.M."/>
        </authorList>
    </citation>
    <scope>NUCLEOTIDE SEQUENCE [LARGE SCALE GENOMIC DNA]</scope>
    <source>
        <strain evidence="4 5">YI</strain>
    </source>
</reference>
<evidence type="ECO:0000256" key="3">
    <source>
        <dbReference type="ARBA" id="ARBA00022679"/>
    </source>
</evidence>
<dbReference type="Gene3D" id="3.20.20.480">
    <property type="entry name" value="Trimethylamine methyltransferase-like"/>
    <property type="match status" value="1"/>
</dbReference>
<name>A0A4P9C9V4_EUBML</name>
<dbReference type="InterPro" id="IPR038601">
    <property type="entry name" value="MttB-like_sf"/>
</dbReference>
<dbReference type="GO" id="GO:0015948">
    <property type="term" value="P:methanogenesis"/>
    <property type="evidence" value="ECO:0007669"/>
    <property type="project" value="InterPro"/>
</dbReference>
<dbReference type="GO" id="GO:0008168">
    <property type="term" value="F:methyltransferase activity"/>
    <property type="evidence" value="ECO:0007669"/>
    <property type="project" value="UniProtKB-KW"/>
</dbReference>
<sequence>MEEKMQIANYQPVLSKTEMELIHEKSLYLLENNGEIIESDEILEICKKAGFRVEGQRVYYPREKVEAAIKQAPKDFKLRGRDGRKTFSIRDGKTKLAPALGPMNVLENGHYRPTTMKDMVDFTILHETSDLMRTVGANMLRPRDLPLSPLDNAMTRLAITLAYSTKPVQTFCEGGEISDKSFELIKQFYGGASDEDVYAMICISTASPFRLTQDTCETLLSFCRCNQLLWAQGSGMPGLTTPPTLAGTLLQGNAEKLGVITLSQTINPGNPVMYSLISMLSDLRYTSCVVATPESPYRMMAEKDMADFYGLPSLGTTGLADAKELDYQCGAEAFMMFYFAYHSNPDLVAQSLGVLDSYNTISYEKFIMDEENVQSILKLLAPVAIDEKRMKIDKILKAGPSGNYLARTDRAYREDFYRSSLYFKESSAEWMAQGRPSLEAEARKKYLDRIAEYEPGDFDQVQRKIIDQYIPKDLQIKN</sequence>
<gene>
    <name evidence="4" type="ORF">CPZ25_013915</name>
</gene>
<organism evidence="4 5">
    <name type="scientific">Eubacterium maltosivorans</name>
    <dbReference type="NCBI Taxonomy" id="2041044"/>
    <lineage>
        <taxon>Bacteria</taxon>
        <taxon>Bacillati</taxon>
        <taxon>Bacillota</taxon>
        <taxon>Clostridia</taxon>
        <taxon>Eubacteriales</taxon>
        <taxon>Eubacteriaceae</taxon>
        <taxon>Eubacterium</taxon>
    </lineage>
</organism>
<dbReference type="AlphaFoldDB" id="A0A4P9C9V4"/>
<evidence type="ECO:0000256" key="1">
    <source>
        <dbReference type="ARBA" id="ARBA00007137"/>
    </source>
</evidence>
<comment type="similarity">
    <text evidence="1">Belongs to the trimethylamine methyltransferase family.</text>
</comment>
<evidence type="ECO:0000313" key="4">
    <source>
        <dbReference type="EMBL" id="QCT72380.1"/>
    </source>
</evidence>
<evidence type="ECO:0000256" key="2">
    <source>
        <dbReference type="ARBA" id="ARBA00022603"/>
    </source>
</evidence>
<protein>
    <recommendedName>
        <fullName evidence="6">Trimethylamine methyltransferase</fullName>
    </recommendedName>
</protein>
<dbReference type="KEGG" id="emt:CPZ25_013915"/>
<dbReference type="GO" id="GO:0032259">
    <property type="term" value="P:methylation"/>
    <property type="evidence" value="ECO:0007669"/>
    <property type="project" value="UniProtKB-KW"/>
</dbReference>
<dbReference type="Proteomes" id="UP000218387">
    <property type="component" value="Chromosome"/>
</dbReference>
<keyword evidence="5" id="KW-1185">Reference proteome</keyword>
<dbReference type="EMBL" id="CP029487">
    <property type="protein sequence ID" value="QCT72380.1"/>
    <property type="molecule type" value="Genomic_DNA"/>
</dbReference>